<sequence length="224" mass="24787">MSRQVPQIAGGSMSAVRAAAGSLTARGERTRSRLLAAGEEVFGRRGFQFASIAEITQAAGVAQGTFYLYFGNKRELIRAIVEERGHELRATLSQATADVPGRIDKEKAGFVAFFAWMGHHRSLYRVVRQAEYVDAQLYRGWYRQLARTYIGALGDAIADGEIAAVENVETLAYALMGVGDFVGMRWLVFEDRRTVPPRAVNTVVEMVQRALTARDCDHELVTRA</sequence>
<feature type="DNA-binding region" description="H-T-H motif" evidence="2">
    <location>
        <begin position="51"/>
        <end position="70"/>
    </location>
</feature>
<dbReference type="GO" id="GO:0003677">
    <property type="term" value="F:DNA binding"/>
    <property type="evidence" value="ECO:0007669"/>
    <property type="project" value="UniProtKB-UniRule"/>
</dbReference>
<evidence type="ECO:0000313" key="5">
    <source>
        <dbReference type="Proteomes" id="UP000614410"/>
    </source>
</evidence>
<dbReference type="InterPro" id="IPR036271">
    <property type="entry name" value="Tet_transcr_reg_TetR-rel_C_sf"/>
</dbReference>
<dbReference type="PANTHER" id="PTHR43479">
    <property type="entry name" value="ACREF/ENVCD OPERON REPRESSOR-RELATED"/>
    <property type="match status" value="1"/>
</dbReference>
<evidence type="ECO:0000313" key="4">
    <source>
        <dbReference type="EMBL" id="MBJ7608280.1"/>
    </source>
</evidence>
<name>A0A934KM13_9BACT</name>
<dbReference type="InterPro" id="IPR050624">
    <property type="entry name" value="HTH-type_Tx_Regulator"/>
</dbReference>
<dbReference type="PRINTS" id="PR00455">
    <property type="entry name" value="HTHTETR"/>
</dbReference>
<dbReference type="InterPro" id="IPR001647">
    <property type="entry name" value="HTH_TetR"/>
</dbReference>
<accession>A0A934KM13</accession>
<reference evidence="4 5" key="1">
    <citation type="submission" date="2020-10" db="EMBL/GenBank/DDBJ databases">
        <title>Ca. Dormibacterota MAGs.</title>
        <authorList>
            <person name="Montgomery K."/>
        </authorList>
    </citation>
    <scope>NUCLEOTIDE SEQUENCE [LARGE SCALE GENOMIC DNA]</scope>
    <source>
        <strain evidence="4">Mitchell_Peninsula_5</strain>
    </source>
</reference>
<comment type="caution">
    <text evidence="4">The sequence shown here is derived from an EMBL/GenBank/DDBJ whole genome shotgun (WGS) entry which is preliminary data.</text>
</comment>
<keyword evidence="1 2" id="KW-0238">DNA-binding</keyword>
<feature type="domain" description="HTH tetR-type" evidence="3">
    <location>
        <begin position="28"/>
        <end position="88"/>
    </location>
</feature>
<dbReference type="PROSITE" id="PS01081">
    <property type="entry name" value="HTH_TETR_1"/>
    <property type="match status" value="1"/>
</dbReference>
<dbReference type="PANTHER" id="PTHR43479:SF11">
    <property type="entry name" value="ACREF_ENVCD OPERON REPRESSOR-RELATED"/>
    <property type="match status" value="1"/>
</dbReference>
<dbReference type="SUPFAM" id="SSF48498">
    <property type="entry name" value="Tetracyclin repressor-like, C-terminal domain"/>
    <property type="match status" value="1"/>
</dbReference>
<protein>
    <submittedName>
        <fullName evidence="4">TetR/AcrR family transcriptional regulator</fullName>
    </submittedName>
</protein>
<dbReference type="EMBL" id="JAEKNN010000009">
    <property type="protein sequence ID" value="MBJ7608280.1"/>
    <property type="molecule type" value="Genomic_DNA"/>
</dbReference>
<dbReference type="InterPro" id="IPR023772">
    <property type="entry name" value="DNA-bd_HTH_TetR-type_CS"/>
</dbReference>
<gene>
    <name evidence="4" type="ORF">JF887_02455</name>
</gene>
<dbReference type="Gene3D" id="1.10.357.10">
    <property type="entry name" value="Tetracycline Repressor, domain 2"/>
    <property type="match status" value="1"/>
</dbReference>
<dbReference type="SUPFAM" id="SSF46689">
    <property type="entry name" value="Homeodomain-like"/>
    <property type="match status" value="1"/>
</dbReference>
<evidence type="ECO:0000259" key="3">
    <source>
        <dbReference type="PROSITE" id="PS50977"/>
    </source>
</evidence>
<organism evidence="4 5">
    <name type="scientific">Candidatus Amunia macphersoniae</name>
    <dbReference type="NCBI Taxonomy" id="3127014"/>
    <lineage>
        <taxon>Bacteria</taxon>
        <taxon>Bacillati</taxon>
        <taxon>Candidatus Dormiibacterota</taxon>
        <taxon>Candidatus Dormibacteria</taxon>
        <taxon>Candidatus Aeolococcales</taxon>
        <taxon>Candidatus Aeolococcaceae</taxon>
        <taxon>Candidatus Amunia</taxon>
    </lineage>
</organism>
<evidence type="ECO:0000256" key="2">
    <source>
        <dbReference type="PROSITE-ProRule" id="PRU00335"/>
    </source>
</evidence>
<dbReference type="InterPro" id="IPR009057">
    <property type="entry name" value="Homeodomain-like_sf"/>
</dbReference>
<dbReference type="Pfam" id="PF00440">
    <property type="entry name" value="TetR_N"/>
    <property type="match status" value="1"/>
</dbReference>
<evidence type="ECO:0000256" key="1">
    <source>
        <dbReference type="ARBA" id="ARBA00023125"/>
    </source>
</evidence>
<dbReference type="Proteomes" id="UP000614410">
    <property type="component" value="Unassembled WGS sequence"/>
</dbReference>
<proteinExistence type="predicted"/>
<dbReference type="PROSITE" id="PS50977">
    <property type="entry name" value="HTH_TETR_2"/>
    <property type="match status" value="1"/>
</dbReference>
<dbReference type="AlphaFoldDB" id="A0A934KM13"/>